<dbReference type="EMBL" id="JARJCW010000130">
    <property type="protein sequence ID" value="KAJ7191626.1"/>
    <property type="molecule type" value="Genomic_DNA"/>
</dbReference>
<dbReference type="AlphaFoldDB" id="A0AAD6UPG1"/>
<sequence>MSKPTDPTSTVASTPALHLTPTLHTIPSFTTVPVPVPAVLAAPALAPIPNAAATSLARIMDDASLDESAVAKSLRPRPTLAPSFLEDDDLDLDLDDFFSPPSKGKGKAVAPPLAPPANDSTTAGPSNSTPAFLTSIGYTLHELPKKFGAPDHKTTRILVDTAAMGLVAVNDGHARLSTQFKELAEGVEARFIAFASEQREYVPGGTVLPSTFDTSIETALVSAVNKHTTNFGSMSQALNGGLARLAAAESSSNTIAAQITALTATVVSFENALQTVLARTSAPSSSLDVVNTNGKRARLDG</sequence>
<name>A0AAD6UPG1_9AGAR</name>
<proteinExistence type="predicted"/>
<dbReference type="EMBL" id="JARJCW010000131">
    <property type="protein sequence ID" value="KAJ7191585.1"/>
    <property type="molecule type" value="Genomic_DNA"/>
</dbReference>
<comment type="caution">
    <text evidence="3">The sequence shown here is derived from an EMBL/GenBank/DDBJ whole genome shotgun (WGS) entry which is preliminary data.</text>
</comment>
<dbReference type="Proteomes" id="UP001219525">
    <property type="component" value="Unassembled WGS sequence"/>
</dbReference>
<keyword evidence="4" id="KW-1185">Reference proteome</keyword>
<reference evidence="3" key="1">
    <citation type="submission" date="2023-03" db="EMBL/GenBank/DDBJ databases">
        <title>Massive genome expansion in bonnet fungi (Mycena s.s.) driven by repeated elements and novel gene families across ecological guilds.</title>
        <authorList>
            <consortium name="Lawrence Berkeley National Laboratory"/>
            <person name="Harder C.B."/>
            <person name="Miyauchi S."/>
            <person name="Viragh M."/>
            <person name="Kuo A."/>
            <person name="Thoen E."/>
            <person name="Andreopoulos B."/>
            <person name="Lu D."/>
            <person name="Skrede I."/>
            <person name="Drula E."/>
            <person name="Henrissat B."/>
            <person name="Morin E."/>
            <person name="Kohler A."/>
            <person name="Barry K."/>
            <person name="LaButti K."/>
            <person name="Morin E."/>
            <person name="Salamov A."/>
            <person name="Lipzen A."/>
            <person name="Mereny Z."/>
            <person name="Hegedus B."/>
            <person name="Baldrian P."/>
            <person name="Stursova M."/>
            <person name="Weitz H."/>
            <person name="Taylor A."/>
            <person name="Grigoriev I.V."/>
            <person name="Nagy L.G."/>
            <person name="Martin F."/>
            <person name="Kauserud H."/>
        </authorList>
    </citation>
    <scope>NUCLEOTIDE SEQUENCE</scope>
    <source>
        <strain evidence="3">9144</strain>
    </source>
</reference>
<protein>
    <submittedName>
        <fullName evidence="3">Uncharacterized protein</fullName>
    </submittedName>
</protein>
<feature type="compositionally biased region" description="Polar residues" evidence="1">
    <location>
        <begin position="118"/>
        <end position="128"/>
    </location>
</feature>
<feature type="non-terminal residue" evidence="3">
    <location>
        <position position="1"/>
    </location>
</feature>
<feature type="region of interest" description="Disordered" evidence="1">
    <location>
        <begin position="102"/>
        <end position="128"/>
    </location>
</feature>
<evidence type="ECO:0000313" key="4">
    <source>
        <dbReference type="Proteomes" id="UP001219525"/>
    </source>
</evidence>
<evidence type="ECO:0000313" key="3">
    <source>
        <dbReference type="EMBL" id="KAJ7191626.1"/>
    </source>
</evidence>
<accession>A0AAD6UPG1</accession>
<evidence type="ECO:0000256" key="1">
    <source>
        <dbReference type="SAM" id="MobiDB-lite"/>
    </source>
</evidence>
<evidence type="ECO:0000313" key="2">
    <source>
        <dbReference type="EMBL" id="KAJ7191585.1"/>
    </source>
</evidence>
<organism evidence="3 4">
    <name type="scientific">Mycena pura</name>
    <dbReference type="NCBI Taxonomy" id="153505"/>
    <lineage>
        <taxon>Eukaryota</taxon>
        <taxon>Fungi</taxon>
        <taxon>Dikarya</taxon>
        <taxon>Basidiomycota</taxon>
        <taxon>Agaricomycotina</taxon>
        <taxon>Agaricomycetes</taxon>
        <taxon>Agaricomycetidae</taxon>
        <taxon>Agaricales</taxon>
        <taxon>Marasmiineae</taxon>
        <taxon>Mycenaceae</taxon>
        <taxon>Mycena</taxon>
    </lineage>
</organism>
<gene>
    <name evidence="3" type="ORF">GGX14DRAFT_701545</name>
    <name evidence="2" type="ORF">GGX14DRAFT_701576</name>
</gene>